<dbReference type="GO" id="GO:0004190">
    <property type="term" value="F:aspartic-type endopeptidase activity"/>
    <property type="evidence" value="ECO:0007669"/>
    <property type="project" value="UniProtKB-KW"/>
</dbReference>
<keyword evidence="3" id="KW-0064">Aspartyl protease</keyword>
<dbReference type="PROSITE" id="PS51767">
    <property type="entry name" value="PEPTIDASE_A1"/>
    <property type="match status" value="1"/>
</dbReference>
<evidence type="ECO:0000313" key="7">
    <source>
        <dbReference type="EMBL" id="KAK4370462.1"/>
    </source>
</evidence>
<name>A0AAE1VIN3_9SOLA</name>
<organism evidence="7 8">
    <name type="scientific">Anisodus tanguticus</name>
    <dbReference type="NCBI Taxonomy" id="243964"/>
    <lineage>
        <taxon>Eukaryota</taxon>
        <taxon>Viridiplantae</taxon>
        <taxon>Streptophyta</taxon>
        <taxon>Embryophyta</taxon>
        <taxon>Tracheophyta</taxon>
        <taxon>Spermatophyta</taxon>
        <taxon>Magnoliopsida</taxon>
        <taxon>eudicotyledons</taxon>
        <taxon>Gunneridae</taxon>
        <taxon>Pentapetalae</taxon>
        <taxon>asterids</taxon>
        <taxon>lamiids</taxon>
        <taxon>Solanales</taxon>
        <taxon>Solanaceae</taxon>
        <taxon>Solanoideae</taxon>
        <taxon>Hyoscyameae</taxon>
        <taxon>Anisodus</taxon>
    </lineage>
</organism>
<evidence type="ECO:0000256" key="3">
    <source>
        <dbReference type="ARBA" id="ARBA00022750"/>
    </source>
</evidence>
<dbReference type="AlphaFoldDB" id="A0AAE1VIN3"/>
<evidence type="ECO:0000259" key="6">
    <source>
        <dbReference type="PROSITE" id="PS51767"/>
    </source>
</evidence>
<dbReference type="PANTHER" id="PTHR13683">
    <property type="entry name" value="ASPARTYL PROTEASES"/>
    <property type="match status" value="1"/>
</dbReference>
<feature type="active site" evidence="5">
    <location>
        <position position="28"/>
    </location>
</feature>
<dbReference type="Gene3D" id="2.40.70.10">
    <property type="entry name" value="Acid Proteases"/>
    <property type="match status" value="2"/>
</dbReference>
<proteinExistence type="inferred from homology"/>
<dbReference type="InterPro" id="IPR001969">
    <property type="entry name" value="Aspartic_peptidase_AS"/>
</dbReference>
<dbReference type="FunFam" id="2.40.70.10:FF:000015">
    <property type="entry name" value="Aspartyl protease family protein"/>
    <property type="match status" value="1"/>
</dbReference>
<dbReference type="PROSITE" id="PS00141">
    <property type="entry name" value="ASP_PROTEASE"/>
    <property type="match status" value="1"/>
</dbReference>
<accession>A0AAE1VIN3</accession>
<dbReference type="EMBL" id="JAVYJV010000005">
    <property type="protein sequence ID" value="KAK4370462.1"/>
    <property type="molecule type" value="Genomic_DNA"/>
</dbReference>
<evidence type="ECO:0000256" key="1">
    <source>
        <dbReference type="ARBA" id="ARBA00007447"/>
    </source>
</evidence>
<dbReference type="Proteomes" id="UP001291623">
    <property type="component" value="Unassembled WGS sequence"/>
</dbReference>
<dbReference type="Pfam" id="PF14543">
    <property type="entry name" value="TAXi_N"/>
    <property type="match status" value="1"/>
</dbReference>
<evidence type="ECO:0000256" key="5">
    <source>
        <dbReference type="PIRSR" id="PIRSR601461-1"/>
    </source>
</evidence>
<feature type="active site" evidence="5">
    <location>
        <position position="228"/>
    </location>
</feature>
<dbReference type="GO" id="GO:0006508">
    <property type="term" value="P:proteolysis"/>
    <property type="evidence" value="ECO:0007669"/>
    <property type="project" value="UniProtKB-KW"/>
</dbReference>
<evidence type="ECO:0000256" key="4">
    <source>
        <dbReference type="ARBA" id="ARBA00022801"/>
    </source>
</evidence>
<gene>
    <name evidence="7" type="ORF">RND71_009937</name>
</gene>
<comment type="similarity">
    <text evidence="1">Belongs to the peptidase A1 family.</text>
</comment>
<reference evidence="7" key="1">
    <citation type="submission" date="2023-12" db="EMBL/GenBank/DDBJ databases">
        <title>Genome assembly of Anisodus tanguticus.</title>
        <authorList>
            <person name="Wang Y.-J."/>
        </authorList>
    </citation>
    <scope>NUCLEOTIDE SEQUENCE</scope>
    <source>
        <strain evidence="7">KB-2021</strain>
        <tissue evidence="7">Leaf</tissue>
    </source>
</reference>
<evidence type="ECO:0000256" key="2">
    <source>
        <dbReference type="ARBA" id="ARBA00022670"/>
    </source>
</evidence>
<keyword evidence="2" id="KW-0645">Protease</keyword>
<dbReference type="InterPro" id="IPR021109">
    <property type="entry name" value="Peptidase_aspartic_dom_sf"/>
</dbReference>
<protein>
    <recommendedName>
        <fullName evidence="6">Peptidase A1 domain-containing protein</fullName>
    </recommendedName>
</protein>
<dbReference type="InterPro" id="IPR032861">
    <property type="entry name" value="TAXi_N"/>
</dbReference>
<dbReference type="PANTHER" id="PTHR13683:SF814">
    <property type="entry name" value="ASPARTIC PROTEINASE ASP1-LIKE"/>
    <property type="match status" value="1"/>
</dbReference>
<dbReference type="InterPro" id="IPR001461">
    <property type="entry name" value="Aspartic_peptidase_A1"/>
</dbReference>
<feature type="domain" description="Peptidase A1" evidence="6">
    <location>
        <begin position="10"/>
        <end position="336"/>
    </location>
</feature>
<dbReference type="SUPFAM" id="SSF50630">
    <property type="entry name" value="Acid proteases"/>
    <property type="match status" value="1"/>
</dbReference>
<keyword evidence="8" id="KW-1185">Reference proteome</keyword>
<keyword evidence="4" id="KW-0378">Hydrolase</keyword>
<evidence type="ECO:0000313" key="8">
    <source>
        <dbReference type="Proteomes" id="UP001291623"/>
    </source>
</evidence>
<comment type="caution">
    <text evidence="7">The sequence shown here is derived from an EMBL/GenBank/DDBJ whole genome shotgun (WGS) entry which is preliminary data.</text>
</comment>
<sequence>MEVQLKGKLRLVTLEVDQSPNPYFLDIDTGSDLTWLQCDAPCAKCTPAPHSLYKPHKNVVTCKDPVCMSLHWPKNHPCHDPNEQCDYEVEYADRGSSLGVLVKDTFPLRFTNGSIVVPHLVFGCGYSQEVPASTHPPFTDGILGLGDGKSSIVSQLSGLGLIRNVIGHCLSGQGGGFLFFGDDVLPSSGIAWRPIEQTSSEKHYSLGQAELIFDGQATGVEGLPIIFDSGSTFSYFSSEAYDILLSSIKKNMNAKQLTDAADDKSLPVCWSGSKSFKSLNDATIYFKPLTLSFIKAKNVELSFSFCLRLILFLLSMISLLDKMVIYDNEKKQIGWLPANCNKLPISRDYGEDYYDAYPSNIGIYEGTCPAKFDSLKWKARKQGGSEKLMWLSCHFL</sequence>
<dbReference type="InterPro" id="IPR033121">
    <property type="entry name" value="PEPTIDASE_A1"/>
</dbReference>